<feature type="region of interest" description="Disordered" evidence="1">
    <location>
        <begin position="221"/>
        <end position="243"/>
    </location>
</feature>
<protein>
    <submittedName>
        <fullName evidence="2">Malate dehydrogenase</fullName>
    </submittedName>
</protein>
<gene>
    <name evidence="2" type="ORF">STCU_02792</name>
</gene>
<keyword evidence="3" id="KW-1185">Reference proteome</keyword>
<sequence>MFFTRPSTHFSRRSSSKALSFGTGSVFATPSLPSSTRELKYSHLGFTSLLTKVYTATPCSPLRARMAASANSAAAYAMESVAEPAPSFALTTSSPPNWMRWVSAFTCSAESSGYLDRRGTMVSPLWPPITGTSTSTGAFPIASLTKVLARTRSSVVTPKSLRGSYAPAFFSASAATGTVLLTGLLMTPMIALGEFLPTALARVCTMFALVLKRSSRVMPGLRGTPAGMSTRSTPVTASASCSAPKPTTLEEVEMWERSAATPGAPLTS</sequence>
<evidence type="ECO:0000256" key="1">
    <source>
        <dbReference type="SAM" id="MobiDB-lite"/>
    </source>
</evidence>
<organism evidence="2 3">
    <name type="scientific">Strigomonas culicis</name>
    <dbReference type="NCBI Taxonomy" id="28005"/>
    <lineage>
        <taxon>Eukaryota</taxon>
        <taxon>Discoba</taxon>
        <taxon>Euglenozoa</taxon>
        <taxon>Kinetoplastea</taxon>
        <taxon>Metakinetoplastina</taxon>
        <taxon>Trypanosomatida</taxon>
        <taxon>Trypanosomatidae</taxon>
        <taxon>Strigomonadinae</taxon>
        <taxon>Strigomonas</taxon>
    </lineage>
</organism>
<evidence type="ECO:0000313" key="3">
    <source>
        <dbReference type="Proteomes" id="UP000015354"/>
    </source>
</evidence>
<dbReference type="EMBL" id="ATMH01002792">
    <property type="protein sequence ID" value="EPY32646.1"/>
    <property type="molecule type" value="Genomic_DNA"/>
</dbReference>
<comment type="caution">
    <text evidence="2">The sequence shown here is derived from an EMBL/GenBank/DDBJ whole genome shotgun (WGS) entry which is preliminary data.</text>
</comment>
<accession>S9VZV8</accession>
<evidence type="ECO:0000313" key="2">
    <source>
        <dbReference type="EMBL" id="EPY32646.1"/>
    </source>
</evidence>
<dbReference type="AlphaFoldDB" id="S9VZV8"/>
<dbReference type="OrthoDB" id="10265957at2759"/>
<dbReference type="Proteomes" id="UP000015354">
    <property type="component" value="Unassembled WGS sequence"/>
</dbReference>
<reference evidence="2 3" key="1">
    <citation type="journal article" date="2013" name="PLoS ONE">
        <title>Predicting the Proteins of Angomonas deanei, Strigomonas culicis and Their Respective Endosymbionts Reveals New Aspects of the Trypanosomatidae Family.</title>
        <authorList>
            <person name="Motta M.C."/>
            <person name="Martins A.C."/>
            <person name="de Souza S.S."/>
            <person name="Catta-Preta C.M."/>
            <person name="Silva R."/>
            <person name="Klein C.C."/>
            <person name="de Almeida L.G."/>
            <person name="de Lima Cunha O."/>
            <person name="Ciapina L.P."/>
            <person name="Brocchi M."/>
            <person name="Colabardini A.C."/>
            <person name="de Araujo Lima B."/>
            <person name="Machado C.R."/>
            <person name="de Almeida Soares C.M."/>
            <person name="Probst C.M."/>
            <person name="de Menezes C.B."/>
            <person name="Thompson C.E."/>
            <person name="Bartholomeu D.C."/>
            <person name="Gradia D.F."/>
            <person name="Pavoni D.P."/>
            <person name="Grisard E.C."/>
            <person name="Fantinatti-Garboggini F."/>
            <person name="Marchini F.K."/>
            <person name="Rodrigues-Luiz G.F."/>
            <person name="Wagner G."/>
            <person name="Goldman G.H."/>
            <person name="Fietto J.L."/>
            <person name="Elias M.C."/>
            <person name="Goldman M.H."/>
            <person name="Sagot M.F."/>
            <person name="Pereira M."/>
            <person name="Stoco P.H."/>
            <person name="de Mendonca-Neto R.P."/>
            <person name="Teixeira S.M."/>
            <person name="Maciel T.E."/>
            <person name="de Oliveira Mendes T.A."/>
            <person name="Urmenyi T.P."/>
            <person name="de Souza W."/>
            <person name="Schenkman S."/>
            <person name="de Vasconcelos A.T."/>
        </authorList>
    </citation>
    <scope>NUCLEOTIDE SEQUENCE [LARGE SCALE GENOMIC DNA]</scope>
</reference>
<proteinExistence type="predicted"/>
<name>S9VZV8_9TRYP</name>
<feature type="compositionally biased region" description="Polar residues" evidence="1">
    <location>
        <begin position="227"/>
        <end position="241"/>
    </location>
</feature>